<evidence type="ECO:0000256" key="1">
    <source>
        <dbReference type="ARBA" id="ARBA00001936"/>
    </source>
</evidence>
<dbReference type="Gene3D" id="3.60.10.10">
    <property type="entry name" value="Endonuclease/exonuclease/phosphatase"/>
    <property type="match status" value="1"/>
</dbReference>
<dbReference type="Pfam" id="PF03372">
    <property type="entry name" value="Exo_endo_phos"/>
    <property type="match status" value="1"/>
</dbReference>
<comment type="caution">
    <text evidence="10">The sequence shown here is derived from an EMBL/GenBank/DDBJ whole genome shotgun (WGS) entry which is preliminary data.</text>
</comment>
<evidence type="ECO:0000256" key="3">
    <source>
        <dbReference type="ARBA" id="ARBA00022722"/>
    </source>
</evidence>
<name>A0ABW3D716_9BACL</name>
<evidence type="ECO:0000256" key="6">
    <source>
        <dbReference type="ARBA" id="ARBA00022801"/>
    </source>
</evidence>
<feature type="domain" description="Endonuclease/exonuclease/phosphatase" evidence="9">
    <location>
        <begin position="4"/>
        <end position="262"/>
    </location>
</feature>
<comment type="cofactor">
    <cofactor evidence="2">
        <name>Mg(2+)</name>
        <dbReference type="ChEBI" id="CHEBI:18420"/>
    </cofactor>
</comment>
<dbReference type="Proteomes" id="UP001597120">
    <property type="component" value="Unassembled WGS sequence"/>
</dbReference>
<dbReference type="InterPro" id="IPR005135">
    <property type="entry name" value="Endo/exonuclease/phosphatase"/>
</dbReference>
<proteinExistence type="predicted"/>
<dbReference type="RefSeq" id="WP_379287517.1">
    <property type="nucleotide sequence ID" value="NZ_JBHTIU010000028.1"/>
</dbReference>
<evidence type="ECO:0000259" key="9">
    <source>
        <dbReference type="Pfam" id="PF03372"/>
    </source>
</evidence>
<keyword evidence="3" id="KW-0540">Nuclease</keyword>
<gene>
    <name evidence="10" type="ORF">ACFQ03_08770</name>
</gene>
<dbReference type="PANTHER" id="PTHR15822:SF4">
    <property type="entry name" value="TYROSYL-DNA PHOSPHODIESTERASE 2"/>
    <property type="match status" value="1"/>
</dbReference>
<keyword evidence="4" id="KW-0479">Metal-binding</keyword>
<dbReference type="PANTHER" id="PTHR15822">
    <property type="entry name" value="TRAF AND TNF RECEPTOR-ASSOCIATED PROTEIN"/>
    <property type="match status" value="1"/>
</dbReference>
<evidence type="ECO:0000256" key="2">
    <source>
        <dbReference type="ARBA" id="ARBA00001946"/>
    </source>
</evidence>
<evidence type="ECO:0000256" key="7">
    <source>
        <dbReference type="ARBA" id="ARBA00022842"/>
    </source>
</evidence>
<organism evidence="10 11">
    <name type="scientific">Paenibacillus residui</name>
    <dbReference type="NCBI Taxonomy" id="629724"/>
    <lineage>
        <taxon>Bacteria</taxon>
        <taxon>Bacillati</taxon>
        <taxon>Bacillota</taxon>
        <taxon>Bacilli</taxon>
        <taxon>Bacillales</taxon>
        <taxon>Paenibacillaceae</taxon>
        <taxon>Paenibacillus</taxon>
    </lineage>
</organism>
<sequence>MIIATYNIWNDERTLSSRLAALCEEIGSVHADVISLQEAAAQTPGYSSKPIAAYIAEQTGYPYVTFQAYPDLEDAGEGLAILSKHPFVMEKAIWDSDSNPSVYCAHRAILQVNSVRIGITNVHLDWRCVLTREVQICAVLDWIDSMAEMDTVEWLCGDFNDLPDSSIHRLLQGRQSLNGRAAKWLDLAEYEQWRTGLQAQPTLDFARNPRWNGLHTLQMPARVDWIMLRQDPQYQDPEPVVRSLRLFGTEPTPIANKVPSDHYGVVAELIFS</sequence>
<keyword evidence="11" id="KW-1185">Reference proteome</keyword>
<dbReference type="EMBL" id="JBHTIU010000028">
    <property type="protein sequence ID" value="MFD0869243.1"/>
    <property type="molecule type" value="Genomic_DNA"/>
</dbReference>
<evidence type="ECO:0000256" key="5">
    <source>
        <dbReference type="ARBA" id="ARBA00022763"/>
    </source>
</evidence>
<keyword evidence="7" id="KW-0460">Magnesium</keyword>
<reference evidence="11" key="1">
    <citation type="journal article" date="2019" name="Int. J. Syst. Evol. Microbiol.">
        <title>The Global Catalogue of Microorganisms (GCM) 10K type strain sequencing project: providing services to taxonomists for standard genome sequencing and annotation.</title>
        <authorList>
            <consortium name="The Broad Institute Genomics Platform"/>
            <consortium name="The Broad Institute Genome Sequencing Center for Infectious Disease"/>
            <person name="Wu L."/>
            <person name="Ma J."/>
        </authorList>
    </citation>
    <scope>NUCLEOTIDE SEQUENCE [LARGE SCALE GENOMIC DNA]</scope>
    <source>
        <strain evidence="11">CCUG 57263</strain>
    </source>
</reference>
<evidence type="ECO:0000256" key="4">
    <source>
        <dbReference type="ARBA" id="ARBA00022723"/>
    </source>
</evidence>
<accession>A0ABW3D716</accession>
<keyword evidence="10" id="KW-0255">Endonuclease</keyword>
<dbReference type="InterPro" id="IPR036691">
    <property type="entry name" value="Endo/exonu/phosph_ase_sf"/>
</dbReference>
<evidence type="ECO:0000313" key="11">
    <source>
        <dbReference type="Proteomes" id="UP001597120"/>
    </source>
</evidence>
<dbReference type="SUPFAM" id="SSF56219">
    <property type="entry name" value="DNase I-like"/>
    <property type="match status" value="1"/>
</dbReference>
<comment type="cofactor">
    <cofactor evidence="1">
        <name>Mn(2+)</name>
        <dbReference type="ChEBI" id="CHEBI:29035"/>
    </cofactor>
</comment>
<evidence type="ECO:0000313" key="10">
    <source>
        <dbReference type="EMBL" id="MFD0869243.1"/>
    </source>
</evidence>
<protein>
    <submittedName>
        <fullName evidence="10">Endonuclease/exonuclease/phosphatase family protein</fullName>
    </submittedName>
</protein>
<keyword evidence="5" id="KW-0227">DNA damage</keyword>
<dbReference type="GO" id="GO:0004519">
    <property type="term" value="F:endonuclease activity"/>
    <property type="evidence" value="ECO:0007669"/>
    <property type="project" value="UniProtKB-KW"/>
</dbReference>
<keyword evidence="8" id="KW-0234">DNA repair</keyword>
<evidence type="ECO:0000256" key="8">
    <source>
        <dbReference type="ARBA" id="ARBA00023204"/>
    </source>
</evidence>
<dbReference type="InterPro" id="IPR051547">
    <property type="entry name" value="TDP2-like"/>
</dbReference>
<keyword evidence="6" id="KW-0378">Hydrolase</keyword>